<keyword evidence="1 3" id="KW-0547">Nucleotide-binding</keyword>
<evidence type="ECO:0000256" key="1">
    <source>
        <dbReference type="ARBA" id="ARBA00022741"/>
    </source>
</evidence>
<dbReference type="SUPFAM" id="SSF52540">
    <property type="entry name" value="P-loop containing nucleoside triphosphate hydrolases"/>
    <property type="match status" value="1"/>
</dbReference>
<dbReference type="InterPro" id="IPR027417">
    <property type="entry name" value="P-loop_NTPase"/>
</dbReference>
<evidence type="ECO:0000313" key="5">
    <source>
        <dbReference type="Ensembl" id="ENSPREP00000000905.1"/>
    </source>
</evidence>
<evidence type="ECO:0000256" key="4">
    <source>
        <dbReference type="PIRSR" id="PIRSR606689-2"/>
    </source>
</evidence>
<dbReference type="GO" id="GO:0003924">
    <property type="term" value="F:GTPase activity"/>
    <property type="evidence" value="ECO:0007669"/>
    <property type="project" value="InterPro"/>
</dbReference>
<feature type="binding site" evidence="4">
    <location>
        <position position="34"/>
    </location>
    <ligand>
        <name>Mg(2+)</name>
        <dbReference type="ChEBI" id="CHEBI:18420"/>
    </ligand>
</feature>
<dbReference type="PANTHER" id="PTHR11711">
    <property type="entry name" value="ADP RIBOSYLATION FACTOR-RELATED"/>
    <property type="match status" value="1"/>
</dbReference>
<dbReference type="Pfam" id="PF00025">
    <property type="entry name" value="Arf"/>
    <property type="match status" value="1"/>
</dbReference>
<reference evidence="5" key="2">
    <citation type="submission" date="2025-08" db="UniProtKB">
        <authorList>
            <consortium name="Ensembl"/>
        </authorList>
    </citation>
    <scope>IDENTIFICATION</scope>
    <source>
        <strain evidence="5">Guanapo</strain>
    </source>
</reference>
<organism evidence="5 6">
    <name type="scientific">Poecilia reticulata</name>
    <name type="common">Guppy</name>
    <name type="synonym">Acanthophacelus reticulatus</name>
    <dbReference type="NCBI Taxonomy" id="8081"/>
    <lineage>
        <taxon>Eukaryota</taxon>
        <taxon>Metazoa</taxon>
        <taxon>Chordata</taxon>
        <taxon>Craniata</taxon>
        <taxon>Vertebrata</taxon>
        <taxon>Euteleostomi</taxon>
        <taxon>Actinopterygii</taxon>
        <taxon>Neopterygii</taxon>
        <taxon>Teleostei</taxon>
        <taxon>Neoteleostei</taxon>
        <taxon>Acanthomorphata</taxon>
        <taxon>Ovalentaria</taxon>
        <taxon>Atherinomorphae</taxon>
        <taxon>Cyprinodontiformes</taxon>
        <taxon>Poeciliidae</taxon>
        <taxon>Poeciliinae</taxon>
        <taxon>Poecilia</taxon>
    </lineage>
</organism>
<dbReference type="Proteomes" id="UP000242638">
    <property type="component" value="Unassembled WGS sequence"/>
</dbReference>
<sequence>MGNGLSEQPKFSSNMSFFQSFHIAILGLDSAGKTTVLYRLQFNEFVNTVPTKGFNSEKVKTHSFALIVFTQNALCYSPLPAFGAVSNPLCKHICIQTTPDFTWIKGNQRKNNQPVFYFGGSN</sequence>
<evidence type="ECO:0000256" key="3">
    <source>
        <dbReference type="PIRSR" id="PIRSR606689-1"/>
    </source>
</evidence>
<dbReference type="GO" id="GO:0046872">
    <property type="term" value="F:metal ion binding"/>
    <property type="evidence" value="ECO:0007669"/>
    <property type="project" value="UniProtKB-KW"/>
</dbReference>
<feature type="binding site" evidence="4">
    <location>
        <position position="51"/>
    </location>
    <ligand>
        <name>Mg(2+)</name>
        <dbReference type="ChEBI" id="CHEBI:18420"/>
    </ligand>
</feature>
<evidence type="ECO:0000313" key="6">
    <source>
        <dbReference type="Proteomes" id="UP000242638"/>
    </source>
</evidence>
<dbReference type="InterPro" id="IPR006689">
    <property type="entry name" value="Small_GTPase_ARF/SAR"/>
</dbReference>
<keyword evidence="2 3" id="KW-0342">GTP-binding</keyword>
<dbReference type="GeneTree" id="ENSGT00940000154546"/>
<evidence type="ECO:0000256" key="2">
    <source>
        <dbReference type="ARBA" id="ARBA00023134"/>
    </source>
</evidence>
<name>A0A3P9MUJ8_POERE</name>
<keyword evidence="6" id="KW-1185">Reference proteome</keyword>
<dbReference type="Bgee" id="ENSPREG00000000705">
    <property type="expression patterns" value="Expressed in caudal fin and 1 other cell type or tissue"/>
</dbReference>
<dbReference type="AlphaFoldDB" id="A0A3P9MUJ8"/>
<reference evidence="5" key="3">
    <citation type="submission" date="2025-09" db="UniProtKB">
        <authorList>
            <consortium name="Ensembl"/>
        </authorList>
    </citation>
    <scope>IDENTIFICATION</scope>
    <source>
        <strain evidence="5">Guanapo</strain>
    </source>
</reference>
<proteinExistence type="predicted"/>
<dbReference type="STRING" id="8081.ENSPREP00000000905"/>
<dbReference type="InterPro" id="IPR024156">
    <property type="entry name" value="Small_GTPase_ARF"/>
</dbReference>
<keyword evidence="4" id="KW-0479">Metal-binding</keyword>
<dbReference type="Gene3D" id="3.40.50.300">
    <property type="entry name" value="P-loop containing nucleotide triphosphate hydrolases"/>
    <property type="match status" value="1"/>
</dbReference>
<accession>A0A3P9MUJ8</accession>
<reference evidence="6" key="1">
    <citation type="submission" date="2013-11" db="EMBL/GenBank/DDBJ databases">
        <title>The genomic landscape of the Guanapo guppy.</title>
        <authorList>
            <person name="Kuenstner A."/>
            <person name="Dreyer C."/>
        </authorList>
    </citation>
    <scope>NUCLEOTIDE SEQUENCE</scope>
    <source>
        <strain evidence="6">Guanapo</strain>
    </source>
</reference>
<protein>
    <submittedName>
        <fullName evidence="5">ADP-ribosylation factor-like 4aa</fullName>
    </submittedName>
</protein>
<dbReference type="Ensembl" id="ENSPRET00000000944.1">
    <property type="protein sequence ID" value="ENSPREP00000000905.1"/>
    <property type="gene ID" value="ENSPREG00000000705.1"/>
</dbReference>
<keyword evidence="4" id="KW-0460">Magnesium</keyword>
<feature type="binding site" evidence="3">
    <location>
        <begin position="27"/>
        <end position="34"/>
    </location>
    <ligand>
        <name>GTP</name>
        <dbReference type="ChEBI" id="CHEBI:37565"/>
    </ligand>
</feature>
<dbReference type="GO" id="GO:0005525">
    <property type="term" value="F:GTP binding"/>
    <property type="evidence" value="ECO:0007669"/>
    <property type="project" value="UniProtKB-KW"/>
</dbReference>